<evidence type="ECO:0000256" key="1">
    <source>
        <dbReference type="SAM" id="MobiDB-lite"/>
    </source>
</evidence>
<feature type="region of interest" description="Disordered" evidence="1">
    <location>
        <begin position="1"/>
        <end position="53"/>
    </location>
</feature>
<dbReference type="EMBL" id="WMBA01000022">
    <property type="protein sequence ID" value="MTD55491.1"/>
    <property type="molecule type" value="Genomic_DNA"/>
</dbReference>
<comment type="caution">
    <text evidence="3">The sequence shown here is derived from an EMBL/GenBank/DDBJ whole genome shotgun (WGS) entry which is preliminary data.</text>
</comment>
<dbReference type="AlphaFoldDB" id="A0A6N7Z4Q5"/>
<dbReference type="Pfam" id="PF12697">
    <property type="entry name" value="Abhydrolase_6"/>
    <property type="match status" value="1"/>
</dbReference>
<organism evidence="3 4">
    <name type="scientific">Amycolatopsis pithecellobii</name>
    <dbReference type="NCBI Taxonomy" id="664692"/>
    <lineage>
        <taxon>Bacteria</taxon>
        <taxon>Bacillati</taxon>
        <taxon>Actinomycetota</taxon>
        <taxon>Actinomycetes</taxon>
        <taxon>Pseudonocardiales</taxon>
        <taxon>Pseudonocardiaceae</taxon>
        <taxon>Amycolatopsis</taxon>
    </lineage>
</organism>
<dbReference type="OrthoDB" id="5524362at2"/>
<proteinExistence type="predicted"/>
<dbReference type="PANTHER" id="PTHR42886">
    <property type="entry name" value="RE40534P-RELATED"/>
    <property type="match status" value="1"/>
</dbReference>
<protein>
    <submittedName>
        <fullName evidence="3">Alpha/beta fold hydrolase</fullName>
    </submittedName>
</protein>
<name>A0A6N7Z4Q5_9PSEU</name>
<reference evidence="3 4" key="1">
    <citation type="submission" date="2019-11" db="EMBL/GenBank/DDBJ databases">
        <title>Draft genome of Amycolatopsis RM579.</title>
        <authorList>
            <person name="Duangmal K."/>
            <person name="Mingma R."/>
        </authorList>
    </citation>
    <scope>NUCLEOTIDE SEQUENCE [LARGE SCALE GENOMIC DNA]</scope>
    <source>
        <strain evidence="3 4">RM579</strain>
    </source>
</reference>
<dbReference type="InterPro" id="IPR029058">
    <property type="entry name" value="AB_hydrolase_fold"/>
</dbReference>
<evidence type="ECO:0000259" key="2">
    <source>
        <dbReference type="Pfam" id="PF12697"/>
    </source>
</evidence>
<gene>
    <name evidence="3" type="ORF">GKO32_16125</name>
</gene>
<sequence>MGTSSRRSPSPGRRATTRDPLRCNGSGWRVARPTASASISAARRRTPRRRPPKADVALVQPRFRLTELWLSGLLFPYAWGFLVTRSELSRETRRGSGFQSNAALSSPRRNGDHPMLHSTMSALRSRTKMIAAVGLALVALSPAPGAGAQPAGAAKECTDHWVPVQIRPVGELATGPLDPAYEAARQAANSALTGFGTYRIYGQLCKPAGVDPSTVQVLVHGFTLDHTYWDPAYKPESYSYVDAAVKAGYATFTIDRLGVGRSDFPPAVLAGGPNQVDTVGQLVDQVRAGKVDGTVYRKAIIVGHSYGNWIAQTVAEQFKNVDGVIASGYLHNLELTNVAQFVPGSMIPVQLYPQFATAPLGYLTRRPGVAGHLFFGPSADPQVVRNADADPQPGDPLVGALFVNQAGLPHNITVPILFTVGSKDFFLCGSEPGLDCSSDRAVVDRERPYYPQSPSIEGYSQADAGHNQSQDVGATDFYRAAVEWANRHVGAGAQ</sequence>
<keyword evidence="4" id="KW-1185">Reference proteome</keyword>
<dbReference type="Proteomes" id="UP000440096">
    <property type="component" value="Unassembled WGS sequence"/>
</dbReference>
<dbReference type="PANTHER" id="PTHR42886:SF87">
    <property type="entry name" value="AB HYDROLASE-1 DOMAIN-CONTAINING PROTEIN"/>
    <property type="match status" value="1"/>
</dbReference>
<feature type="domain" description="AB hydrolase-1" evidence="2">
    <location>
        <begin position="217"/>
        <end position="430"/>
    </location>
</feature>
<dbReference type="SUPFAM" id="SSF53474">
    <property type="entry name" value="alpha/beta-Hydrolases"/>
    <property type="match status" value="1"/>
</dbReference>
<feature type="compositionally biased region" description="Polar residues" evidence="1">
    <location>
        <begin position="97"/>
        <end position="108"/>
    </location>
</feature>
<evidence type="ECO:0000313" key="3">
    <source>
        <dbReference type="EMBL" id="MTD55491.1"/>
    </source>
</evidence>
<evidence type="ECO:0000313" key="4">
    <source>
        <dbReference type="Proteomes" id="UP000440096"/>
    </source>
</evidence>
<dbReference type="InterPro" id="IPR000073">
    <property type="entry name" value="AB_hydrolase_1"/>
</dbReference>
<feature type="compositionally biased region" description="Low complexity" evidence="1">
    <location>
        <begin position="31"/>
        <end position="41"/>
    </location>
</feature>
<feature type="compositionally biased region" description="Low complexity" evidence="1">
    <location>
        <begin position="1"/>
        <end position="14"/>
    </location>
</feature>
<feature type="compositionally biased region" description="Basic residues" evidence="1">
    <location>
        <begin position="42"/>
        <end position="51"/>
    </location>
</feature>
<accession>A0A6N7Z4Q5</accession>
<keyword evidence="3" id="KW-0378">Hydrolase</keyword>
<dbReference type="Gene3D" id="3.40.50.1820">
    <property type="entry name" value="alpha/beta hydrolase"/>
    <property type="match status" value="1"/>
</dbReference>
<feature type="region of interest" description="Disordered" evidence="1">
    <location>
        <begin position="90"/>
        <end position="115"/>
    </location>
</feature>
<dbReference type="GO" id="GO:0016787">
    <property type="term" value="F:hydrolase activity"/>
    <property type="evidence" value="ECO:0007669"/>
    <property type="project" value="UniProtKB-KW"/>
</dbReference>